<evidence type="ECO:0000256" key="1">
    <source>
        <dbReference type="SAM" id="MobiDB-lite"/>
    </source>
</evidence>
<dbReference type="AlphaFoldDB" id="A0A645DA61"/>
<comment type="caution">
    <text evidence="2">The sequence shown here is derived from an EMBL/GenBank/DDBJ whole genome shotgun (WGS) entry which is preliminary data.</text>
</comment>
<evidence type="ECO:0000313" key="2">
    <source>
        <dbReference type="EMBL" id="MPM85813.1"/>
    </source>
</evidence>
<accession>A0A645DA61</accession>
<reference evidence="2" key="1">
    <citation type="submission" date="2019-08" db="EMBL/GenBank/DDBJ databases">
        <authorList>
            <person name="Kucharzyk K."/>
            <person name="Murdoch R.W."/>
            <person name="Higgins S."/>
            <person name="Loffler F."/>
        </authorList>
    </citation>
    <scope>NUCLEOTIDE SEQUENCE</scope>
</reference>
<gene>
    <name evidence="2" type="ORF">SDC9_132895</name>
</gene>
<sequence length="151" mass="17341">MLVIAIAQAFQYTWLAKHRKEKCKIAELCGITVKVRSDLHDKVKAEQELLQQTMNQYIEMILTEHFNPKIIEKGGTDMNSNNRTLAFQVSEELFQRVKNYFAKHPKLKQREFVVGLIEQELDRFEAQEVQKEQAEVAPESGDATGDGSADE</sequence>
<proteinExistence type="predicted"/>
<feature type="region of interest" description="Disordered" evidence="1">
    <location>
        <begin position="128"/>
        <end position="151"/>
    </location>
</feature>
<organism evidence="2">
    <name type="scientific">bioreactor metagenome</name>
    <dbReference type="NCBI Taxonomy" id="1076179"/>
    <lineage>
        <taxon>unclassified sequences</taxon>
        <taxon>metagenomes</taxon>
        <taxon>ecological metagenomes</taxon>
    </lineage>
</organism>
<name>A0A645DA61_9ZZZZ</name>
<protein>
    <submittedName>
        <fullName evidence="2">Uncharacterized protein</fullName>
    </submittedName>
</protein>
<dbReference type="EMBL" id="VSSQ01034017">
    <property type="protein sequence ID" value="MPM85813.1"/>
    <property type="molecule type" value="Genomic_DNA"/>
</dbReference>